<feature type="region of interest" description="Disordered" evidence="1">
    <location>
        <begin position="1"/>
        <end position="26"/>
    </location>
</feature>
<name>A0A0D9W182_9ORYZ</name>
<feature type="compositionally biased region" description="Acidic residues" evidence="1">
    <location>
        <begin position="8"/>
        <end position="21"/>
    </location>
</feature>
<protein>
    <recommendedName>
        <fullName evidence="2">DUF3615 domain-containing protein</fullName>
    </recommendedName>
</protein>
<reference evidence="3" key="3">
    <citation type="submission" date="2015-04" db="UniProtKB">
        <authorList>
            <consortium name="EnsemblPlants"/>
        </authorList>
    </citation>
    <scope>IDENTIFICATION</scope>
</reference>
<evidence type="ECO:0000313" key="4">
    <source>
        <dbReference type="Proteomes" id="UP000032180"/>
    </source>
</evidence>
<evidence type="ECO:0000256" key="1">
    <source>
        <dbReference type="SAM" id="MobiDB-lite"/>
    </source>
</evidence>
<feature type="domain" description="DUF3615" evidence="2">
    <location>
        <begin position="48"/>
        <end position="146"/>
    </location>
</feature>
<dbReference type="EnsemblPlants" id="LPERR03G34570.1">
    <property type="protein sequence ID" value="LPERR03G34570.1"/>
    <property type="gene ID" value="LPERR03G34570"/>
</dbReference>
<evidence type="ECO:0000313" key="3">
    <source>
        <dbReference type="EnsemblPlants" id="LPERR03G34570.1"/>
    </source>
</evidence>
<dbReference type="eggNOG" id="ENOG502R2UQ">
    <property type="taxonomic scope" value="Eukaryota"/>
</dbReference>
<reference evidence="3 4" key="1">
    <citation type="submission" date="2012-08" db="EMBL/GenBank/DDBJ databases">
        <title>Oryza genome evolution.</title>
        <authorList>
            <person name="Wing R.A."/>
        </authorList>
    </citation>
    <scope>NUCLEOTIDE SEQUENCE</scope>
</reference>
<organism evidence="3 4">
    <name type="scientific">Leersia perrieri</name>
    <dbReference type="NCBI Taxonomy" id="77586"/>
    <lineage>
        <taxon>Eukaryota</taxon>
        <taxon>Viridiplantae</taxon>
        <taxon>Streptophyta</taxon>
        <taxon>Embryophyta</taxon>
        <taxon>Tracheophyta</taxon>
        <taxon>Spermatophyta</taxon>
        <taxon>Magnoliopsida</taxon>
        <taxon>Liliopsida</taxon>
        <taxon>Poales</taxon>
        <taxon>Poaceae</taxon>
        <taxon>BOP clade</taxon>
        <taxon>Oryzoideae</taxon>
        <taxon>Oryzeae</taxon>
        <taxon>Oryzinae</taxon>
        <taxon>Leersia</taxon>
    </lineage>
</organism>
<dbReference type="Proteomes" id="UP000032180">
    <property type="component" value="Chromosome 3"/>
</dbReference>
<keyword evidence="4" id="KW-1185">Reference proteome</keyword>
<dbReference type="AlphaFoldDB" id="A0A0D9W182"/>
<sequence>MKPRCSMETEEEKEEEVDQEEQEKREEERIYCLPSEEVRDGYFIHKAHAALHYYNINHPGAEYDLVKPLMAARVFCRADMWSHVSLSARRRGQVAPPVEYFFAEVRDGPFDSQPFIVESCTMIENPQSCSGNKCSMCPERYRIVHPSERELLCGKNLAPLPFTCPVAVPAI</sequence>
<dbReference type="InterPro" id="IPR022059">
    <property type="entry name" value="DUF3615"/>
</dbReference>
<dbReference type="PANTHER" id="PTHR34710:SF10">
    <property type="entry name" value="EXPRESSED PROTEIN"/>
    <property type="match status" value="1"/>
</dbReference>
<accession>A0A0D9W182</accession>
<dbReference type="HOGENOM" id="CLU_096234_0_0_1"/>
<reference evidence="4" key="2">
    <citation type="submission" date="2013-12" db="EMBL/GenBank/DDBJ databases">
        <authorList>
            <person name="Yu Y."/>
            <person name="Lee S."/>
            <person name="de Baynast K."/>
            <person name="Wissotski M."/>
            <person name="Liu L."/>
            <person name="Talag J."/>
            <person name="Goicoechea J."/>
            <person name="Angelova A."/>
            <person name="Jetty R."/>
            <person name="Kudrna D."/>
            <person name="Golser W."/>
            <person name="Rivera L."/>
            <person name="Zhang J."/>
            <person name="Wing R."/>
        </authorList>
    </citation>
    <scope>NUCLEOTIDE SEQUENCE</scope>
</reference>
<proteinExistence type="predicted"/>
<evidence type="ECO:0000259" key="2">
    <source>
        <dbReference type="Pfam" id="PF12274"/>
    </source>
</evidence>
<dbReference type="STRING" id="77586.A0A0D9W182"/>
<dbReference type="Gramene" id="LPERR03G34570.1">
    <property type="protein sequence ID" value="LPERR03G34570.1"/>
    <property type="gene ID" value="LPERR03G34570"/>
</dbReference>
<dbReference type="Pfam" id="PF12274">
    <property type="entry name" value="DUF3615"/>
    <property type="match status" value="1"/>
</dbReference>
<dbReference type="PANTHER" id="PTHR34710">
    <property type="entry name" value="OS03G0834100 PROTEIN"/>
    <property type="match status" value="1"/>
</dbReference>